<reference evidence="1 2" key="1">
    <citation type="submission" date="2016-05" db="EMBL/GenBank/DDBJ databases">
        <title>Diversity and Homogeneity among Thermoacidophilic Verrucomicrobia Methanotrophs Linked with Geographical Origin.</title>
        <authorList>
            <person name="Erikstad H.-A."/>
            <person name="Smestad N.B."/>
            <person name="Ceballos R.M."/>
            <person name="Birkeland N.-K."/>
        </authorList>
    </citation>
    <scope>NUCLEOTIDE SEQUENCE [LARGE SCALE GENOMIC DNA]</scope>
    <source>
        <strain evidence="1 2">Phi</strain>
    </source>
</reference>
<accession>A0A4Y8PFL6</accession>
<sequence>MLIIFIFFFPWLIKGEESVRTVTLVGKLPYQRLLAEVVWKSEDLRRGLMYREKLPEDRGMLFVLPYEQKAVFWMKNTRIPLSIAFMDKTGMILEIYSMKPFDLTPLPSRSSSVKFALEVNEGWFQRHKITAGDQLNPLDISWDKLLNLLTSN</sequence>
<gene>
    <name evidence="1" type="ORF">A7Q10_06210</name>
</gene>
<dbReference type="EMBL" id="LXQC01000113">
    <property type="protein sequence ID" value="TFE70741.1"/>
    <property type="molecule type" value="Genomic_DNA"/>
</dbReference>
<evidence type="ECO:0008006" key="3">
    <source>
        <dbReference type="Google" id="ProtNLM"/>
    </source>
</evidence>
<dbReference type="PANTHER" id="PTHR37953">
    <property type="entry name" value="UPF0127 PROTEIN MJ1496"/>
    <property type="match status" value="1"/>
</dbReference>
<organism evidence="1 2">
    <name type="scientific">Methylacidiphilum caldifontis</name>
    <dbReference type="NCBI Taxonomy" id="2795386"/>
    <lineage>
        <taxon>Bacteria</taxon>
        <taxon>Pseudomonadati</taxon>
        <taxon>Verrucomicrobiota</taxon>
        <taxon>Methylacidiphilae</taxon>
        <taxon>Methylacidiphilales</taxon>
        <taxon>Methylacidiphilaceae</taxon>
        <taxon>Methylacidiphilum (ex Ratnadevi et al. 2023)</taxon>
    </lineage>
</organism>
<evidence type="ECO:0000313" key="2">
    <source>
        <dbReference type="Proteomes" id="UP000297713"/>
    </source>
</evidence>
<dbReference type="Proteomes" id="UP000297713">
    <property type="component" value="Unassembled WGS sequence"/>
</dbReference>
<evidence type="ECO:0000313" key="1">
    <source>
        <dbReference type="EMBL" id="TFE70741.1"/>
    </source>
</evidence>
<dbReference type="InterPro" id="IPR003795">
    <property type="entry name" value="DUF192"/>
</dbReference>
<dbReference type="AlphaFoldDB" id="A0A4Y8PFL6"/>
<proteinExistence type="predicted"/>
<comment type="caution">
    <text evidence="1">The sequence shown here is derived from an EMBL/GenBank/DDBJ whole genome shotgun (WGS) entry which is preliminary data.</text>
</comment>
<dbReference type="InterPro" id="IPR038695">
    <property type="entry name" value="Saro_0823-like_sf"/>
</dbReference>
<dbReference type="PANTHER" id="PTHR37953:SF1">
    <property type="entry name" value="UPF0127 PROTEIN MJ1496"/>
    <property type="match status" value="1"/>
</dbReference>
<keyword evidence="2" id="KW-1185">Reference proteome</keyword>
<protein>
    <recommendedName>
        <fullName evidence="3">DUF192 domain-containing protein</fullName>
    </recommendedName>
</protein>
<dbReference type="Pfam" id="PF02643">
    <property type="entry name" value="DUF192"/>
    <property type="match status" value="1"/>
</dbReference>
<name>A0A4Y8PFL6_9BACT</name>
<dbReference type="Gene3D" id="2.60.120.1140">
    <property type="entry name" value="Protein of unknown function DUF192"/>
    <property type="match status" value="1"/>
</dbReference>